<dbReference type="PANTHER" id="PTHR28047">
    <property type="entry name" value="PROTEIN DCG1"/>
    <property type="match status" value="1"/>
</dbReference>
<reference evidence="2" key="1">
    <citation type="submission" date="2021-07" db="EMBL/GenBank/DDBJ databases">
        <title>New genus and species of the family Alcaligenaceae.</title>
        <authorList>
            <person name="Hahn M.W."/>
        </authorList>
    </citation>
    <scope>NUCLEOTIDE SEQUENCE</scope>
    <source>
        <strain evidence="2">LF4-65</strain>
    </source>
</reference>
<comment type="similarity">
    <text evidence="1">Belongs to the HyuE racemase family.</text>
</comment>
<dbReference type="GO" id="GO:0047661">
    <property type="term" value="F:amino-acid racemase activity"/>
    <property type="evidence" value="ECO:0007669"/>
    <property type="project" value="InterPro"/>
</dbReference>
<evidence type="ECO:0000313" key="3">
    <source>
        <dbReference type="Proteomes" id="UP000739565"/>
    </source>
</evidence>
<dbReference type="InterPro" id="IPR053714">
    <property type="entry name" value="Iso_Racemase_Enz_sf"/>
</dbReference>
<dbReference type="AlphaFoldDB" id="A0A953NBH5"/>
<proteinExistence type="inferred from homology"/>
<name>A0A953NBH5_9BURK</name>
<evidence type="ECO:0000313" key="2">
    <source>
        <dbReference type="EMBL" id="MBZ1350206.1"/>
    </source>
</evidence>
<comment type="caution">
    <text evidence="2">The sequence shown here is derived from an EMBL/GenBank/DDBJ whole genome shotgun (WGS) entry which is preliminary data.</text>
</comment>
<keyword evidence="3" id="KW-1185">Reference proteome</keyword>
<dbReference type="InterPro" id="IPR052186">
    <property type="entry name" value="Hydantoin_racemase-like"/>
</dbReference>
<sequence length="269" mass="29790">MKIWHQSFTVLGDLGPYQQALKAHFARVARPDTQIDMHGMAPGTYSSNYPGSDIRHAALFHLHGMQFMQAAVLAQEQGYDAYSISTLPDPALREIRALVDIPVIGYGESAMFTACLLGRKFGVLVFIEDFNELLAQNAESYGLSSRFAGAAPVGFTFNDVLKGFEDPTEMIEKFKVAARKLIAQGADVIIPGEAPMNVLLARNGVTEVDGVTIMDSLGTWVKHAEMMVDLRRLCGTKPSRKGYYHRLPELERVKEIFTFYGIDKRTPGV</sequence>
<protein>
    <submittedName>
        <fullName evidence="2">Racemase</fullName>
    </submittedName>
</protein>
<gene>
    <name evidence="2" type="ORF">KZZ10_06065</name>
</gene>
<dbReference type="InterPro" id="IPR015942">
    <property type="entry name" value="Asp/Glu/hydantoin_racemase"/>
</dbReference>
<evidence type="ECO:0000256" key="1">
    <source>
        <dbReference type="ARBA" id="ARBA00038414"/>
    </source>
</evidence>
<dbReference type="Gene3D" id="3.40.50.12500">
    <property type="match status" value="1"/>
</dbReference>
<dbReference type="Proteomes" id="UP000739565">
    <property type="component" value="Unassembled WGS sequence"/>
</dbReference>
<dbReference type="PANTHER" id="PTHR28047:SF5">
    <property type="entry name" value="PROTEIN DCG1"/>
    <property type="match status" value="1"/>
</dbReference>
<accession>A0A953NBH5</accession>
<dbReference type="RefSeq" id="WP_259660596.1">
    <property type="nucleotide sequence ID" value="NZ_JAHXRI010000006.1"/>
</dbReference>
<dbReference type="Pfam" id="PF01177">
    <property type="entry name" value="Asp_Glu_race"/>
    <property type="match status" value="1"/>
</dbReference>
<dbReference type="EMBL" id="JAHXRI010000006">
    <property type="protein sequence ID" value="MBZ1350206.1"/>
    <property type="molecule type" value="Genomic_DNA"/>
</dbReference>
<organism evidence="2 3">
    <name type="scientific">Zwartia hollandica</name>
    <dbReference type="NCBI Taxonomy" id="324606"/>
    <lineage>
        <taxon>Bacteria</taxon>
        <taxon>Pseudomonadati</taxon>
        <taxon>Pseudomonadota</taxon>
        <taxon>Betaproteobacteria</taxon>
        <taxon>Burkholderiales</taxon>
        <taxon>Alcaligenaceae</taxon>
        <taxon>Zwartia</taxon>
    </lineage>
</organism>